<reference evidence="2 3" key="1">
    <citation type="submission" date="2020-08" db="EMBL/GenBank/DDBJ databases">
        <title>Genomic Encyclopedia of Type Strains, Phase IV (KMG-IV): sequencing the most valuable type-strain genomes for metagenomic binning, comparative biology and taxonomic classification.</title>
        <authorList>
            <person name="Goeker M."/>
        </authorList>
    </citation>
    <scope>NUCLEOTIDE SEQUENCE [LARGE SCALE GENOMIC DNA]</scope>
    <source>
        <strain evidence="2 3">DSM 11099</strain>
    </source>
</reference>
<evidence type="ECO:0000256" key="1">
    <source>
        <dbReference type="SAM" id="MobiDB-lite"/>
    </source>
</evidence>
<evidence type="ECO:0000313" key="3">
    <source>
        <dbReference type="Proteomes" id="UP000533306"/>
    </source>
</evidence>
<gene>
    <name evidence="2" type="ORF">HNR59_003755</name>
</gene>
<keyword evidence="3" id="KW-1185">Reference proteome</keyword>
<protein>
    <submittedName>
        <fullName evidence="2">Uncharacterized protein</fullName>
    </submittedName>
</protein>
<sequence>MTGVHSDIRLNSLFLVMHPIFLMPVKLSSGTGPKFAAQSCPTTDLFAATIAARAGRKRLATMAGSETLPPHPQLPPRHRPSILIHDSNAPPPHHVGRSTFPRVSASDVCMPLKHHLTG</sequence>
<feature type="region of interest" description="Disordered" evidence="1">
    <location>
        <begin position="64"/>
        <end position="99"/>
    </location>
</feature>
<dbReference type="Proteomes" id="UP000533306">
    <property type="component" value="Unassembled WGS sequence"/>
</dbReference>
<dbReference type="AlphaFoldDB" id="A0A7W9S5B6"/>
<comment type="caution">
    <text evidence="2">The sequence shown here is derived from an EMBL/GenBank/DDBJ whole genome shotgun (WGS) entry which is preliminary data.</text>
</comment>
<dbReference type="RefSeq" id="WP_183832540.1">
    <property type="nucleotide sequence ID" value="NZ_JACHEU010000005.1"/>
</dbReference>
<proteinExistence type="predicted"/>
<organism evidence="2 3">
    <name type="scientific">Aquamicrobium lusatiense</name>
    <dbReference type="NCBI Taxonomy" id="89772"/>
    <lineage>
        <taxon>Bacteria</taxon>
        <taxon>Pseudomonadati</taxon>
        <taxon>Pseudomonadota</taxon>
        <taxon>Alphaproteobacteria</taxon>
        <taxon>Hyphomicrobiales</taxon>
        <taxon>Phyllobacteriaceae</taxon>
        <taxon>Aquamicrobium</taxon>
    </lineage>
</organism>
<evidence type="ECO:0000313" key="2">
    <source>
        <dbReference type="EMBL" id="MBB6014361.1"/>
    </source>
</evidence>
<dbReference type="EMBL" id="JACHEU010000005">
    <property type="protein sequence ID" value="MBB6014361.1"/>
    <property type="molecule type" value="Genomic_DNA"/>
</dbReference>
<accession>A0A7W9S5B6</accession>
<name>A0A7W9S5B6_9HYPH</name>